<proteinExistence type="inferred from homology"/>
<evidence type="ECO:0000256" key="1">
    <source>
        <dbReference type="ARBA" id="ARBA00022475"/>
    </source>
</evidence>
<evidence type="ECO:0000256" key="3">
    <source>
        <dbReference type="ARBA" id="ARBA00022989"/>
    </source>
</evidence>
<dbReference type="RefSeq" id="WP_221870134.1">
    <property type="nucleotide sequence ID" value="NZ_JACWFH010000001.1"/>
</dbReference>
<keyword evidence="2 5" id="KW-0812">Transmembrane</keyword>
<accession>A0ABS7JZ78</accession>
<feature type="transmembrane region" description="Helical" evidence="5">
    <location>
        <begin position="93"/>
        <end position="113"/>
    </location>
</feature>
<evidence type="ECO:0000256" key="2">
    <source>
        <dbReference type="ARBA" id="ARBA00022692"/>
    </source>
</evidence>
<feature type="transmembrane region" description="Helical" evidence="5">
    <location>
        <begin position="36"/>
        <end position="55"/>
    </location>
</feature>
<dbReference type="Pfam" id="PF07457">
    <property type="entry name" value="DUF1516"/>
    <property type="match status" value="1"/>
</dbReference>
<evidence type="ECO:0000313" key="6">
    <source>
        <dbReference type="EMBL" id="MBY0095297.1"/>
    </source>
</evidence>
<keyword evidence="4 5" id="KW-0472">Membrane</keyword>
<name>A0ABS7JZ78_9BACI</name>
<comment type="subcellular location">
    <subcellularLocation>
        <location evidence="5">Cell membrane</location>
        <topology evidence="5">Multi-pass membrane protein</topology>
    </subcellularLocation>
</comment>
<keyword evidence="1 5" id="KW-1003">Cell membrane</keyword>
<comment type="similarity">
    <text evidence="5">Belongs to the UPF0344 family.</text>
</comment>
<keyword evidence="3 5" id="KW-1133">Transmembrane helix</keyword>
<dbReference type="EMBL" id="JACWFH010000001">
    <property type="protein sequence ID" value="MBY0095297.1"/>
    <property type="molecule type" value="Genomic_DNA"/>
</dbReference>
<dbReference type="InterPro" id="IPR010899">
    <property type="entry name" value="UPF0344"/>
</dbReference>
<reference evidence="6 7" key="1">
    <citation type="submission" date="2020-07" db="EMBL/GenBank/DDBJ databases">
        <title>Fungal Genomes of the International Space Station.</title>
        <authorList>
            <person name="Seuylemezian A."/>
            <person name="Singh N.K."/>
            <person name="Wood J."/>
            <person name="Venkateswaran K."/>
        </authorList>
    </citation>
    <scope>NUCLEOTIDE SEQUENCE [LARGE SCALE GENOMIC DNA]</scope>
    <source>
        <strain evidence="6 7">PL-B2</strain>
    </source>
</reference>
<protein>
    <recommendedName>
        <fullName evidence="5">UPF0344 protein H0185_00485</fullName>
    </recommendedName>
</protein>
<evidence type="ECO:0000313" key="7">
    <source>
        <dbReference type="Proteomes" id="UP000769780"/>
    </source>
</evidence>
<organism evidence="6 7">
    <name type="scientific">Mesobacillus maritimus</name>
    <dbReference type="NCBI Taxonomy" id="1643336"/>
    <lineage>
        <taxon>Bacteria</taxon>
        <taxon>Bacillati</taxon>
        <taxon>Bacillota</taxon>
        <taxon>Bacilli</taxon>
        <taxon>Bacillales</taxon>
        <taxon>Bacillaceae</taxon>
        <taxon>Mesobacillus</taxon>
    </lineage>
</organism>
<dbReference type="Proteomes" id="UP000769780">
    <property type="component" value="Unassembled WGS sequence"/>
</dbReference>
<gene>
    <name evidence="6" type="ORF">H0185_00485</name>
</gene>
<evidence type="ECO:0000256" key="5">
    <source>
        <dbReference type="HAMAP-Rule" id="MF_01536"/>
    </source>
</evidence>
<comment type="caution">
    <text evidence="6">The sequence shown here is derived from an EMBL/GenBank/DDBJ whole genome shotgun (WGS) entry which is preliminary data.</text>
</comment>
<dbReference type="HAMAP" id="MF_01536">
    <property type="entry name" value="UPF0344"/>
    <property type="match status" value="1"/>
</dbReference>
<evidence type="ECO:0000256" key="4">
    <source>
        <dbReference type="ARBA" id="ARBA00023136"/>
    </source>
</evidence>
<sequence>MVHAHMTTWFLALILFFVALGLHKSGKEKGFKVLKMILRVLYILILATGLGLIFSLTTISFLYIVKVAVGLWVIAMIEMILGRTAKGAPTKGLWIQFIIALLLVLYLGFSLPLGTDLF</sequence>
<keyword evidence="7" id="KW-1185">Reference proteome</keyword>
<feature type="transmembrane region" description="Helical" evidence="5">
    <location>
        <begin position="61"/>
        <end position="81"/>
    </location>
</feature>
<feature type="transmembrane region" description="Helical" evidence="5">
    <location>
        <begin position="6"/>
        <end position="24"/>
    </location>
</feature>